<dbReference type="Proteomes" id="UP001283361">
    <property type="component" value="Unassembled WGS sequence"/>
</dbReference>
<feature type="region of interest" description="Disordered" evidence="1">
    <location>
        <begin position="74"/>
        <end position="97"/>
    </location>
</feature>
<accession>A0AAE1DHS5</accession>
<gene>
    <name evidence="2" type="ORF">RRG08_048143</name>
</gene>
<protein>
    <submittedName>
        <fullName evidence="2">Uncharacterized protein</fullName>
    </submittedName>
</protein>
<evidence type="ECO:0000313" key="2">
    <source>
        <dbReference type="EMBL" id="KAK3769933.1"/>
    </source>
</evidence>
<comment type="caution">
    <text evidence="2">The sequence shown here is derived from an EMBL/GenBank/DDBJ whole genome shotgun (WGS) entry which is preliminary data.</text>
</comment>
<reference evidence="2" key="1">
    <citation type="journal article" date="2023" name="G3 (Bethesda)">
        <title>A reference genome for the long-term kleptoplast-retaining sea slug Elysia crispata morphotype clarki.</title>
        <authorList>
            <person name="Eastman K.E."/>
            <person name="Pendleton A.L."/>
            <person name="Shaikh M.A."/>
            <person name="Suttiyut T."/>
            <person name="Ogas R."/>
            <person name="Tomko P."/>
            <person name="Gavelis G."/>
            <person name="Widhalm J.R."/>
            <person name="Wisecaver J.H."/>
        </authorList>
    </citation>
    <scope>NUCLEOTIDE SEQUENCE</scope>
    <source>
        <strain evidence="2">ECLA1</strain>
    </source>
</reference>
<sequence>MTGSQGPYRQSKDNPDLTQKMGVWTCCSNHEGLADIEQSWFDVWIIKYFHARNQYGEAKAEADTGSGLSIKSERTVQLAPSASHPLLQPPPKPTGKS</sequence>
<evidence type="ECO:0000313" key="3">
    <source>
        <dbReference type="Proteomes" id="UP001283361"/>
    </source>
</evidence>
<feature type="region of interest" description="Disordered" evidence="1">
    <location>
        <begin position="1"/>
        <end position="20"/>
    </location>
</feature>
<keyword evidence="3" id="KW-1185">Reference proteome</keyword>
<evidence type="ECO:0000256" key="1">
    <source>
        <dbReference type="SAM" id="MobiDB-lite"/>
    </source>
</evidence>
<organism evidence="2 3">
    <name type="scientific">Elysia crispata</name>
    <name type="common">lettuce slug</name>
    <dbReference type="NCBI Taxonomy" id="231223"/>
    <lineage>
        <taxon>Eukaryota</taxon>
        <taxon>Metazoa</taxon>
        <taxon>Spiralia</taxon>
        <taxon>Lophotrochozoa</taxon>
        <taxon>Mollusca</taxon>
        <taxon>Gastropoda</taxon>
        <taxon>Heterobranchia</taxon>
        <taxon>Euthyneura</taxon>
        <taxon>Panpulmonata</taxon>
        <taxon>Sacoglossa</taxon>
        <taxon>Placobranchoidea</taxon>
        <taxon>Plakobranchidae</taxon>
        <taxon>Elysia</taxon>
    </lineage>
</organism>
<dbReference type="AlphaFoldDB" id="A0AAE1DHS5"/>
<dbReference type="EMBL" id="JAWDGP010003874">
    <property type="protein sequence ID" value="KAK3769933.1"/>
    <property type="molecule type" value="Genomic_DNA"/>
</dbReference>
<name>A0AAE1DHS5_9GAST</name>
<proteinExistence type="predicted"/>
<feature type="compositionally biased region" description="Pro residues" evidence="1">
    <location>
        <begin position="87"/>
        <end position="97"/>
    </location>
</feature>